<protein>
    <submittedName>
        <fullName evidence="1">Uncharacterized protein</fullName>
    </submittedName>
</protein>
<evidence type="ECO:0000313" key="1">
    <source>
        <dbReference type="EMBL" id="ETO91177.1"/>
    </source>
</evidence>
<keyword evidence="2" id="KW-1185">Reference proteome</keyword>
<dbReference type="AlphaFoldDB" id="W2V0J5"/>
<accession>W2V0J5</accession>
<sequence>MLFSVKIMQAKAMKNRKDKSDFSNRKAKCLFYLILAKEFSILDWNLNICL</sequence>
<name>W2V0J5_9RICK</name>
<dbReference type="Proteomes" id="UP000018951">
    <property type="component" value="Unassembled WGS sequence"/>
</dbReference>
<dbReference type="EMBL" id="AXCJ01000008">
    <property type="protein sequence ID" value="ETO91177.1"/>
    <property type="molecule type" value="Genomic_DNA"/>
</dbReference>
<proteinExistence type="predicted"/>
<organism evidence="1 2">
    <name type="scientific">Candidatus Xenolissoclinum pacificiensis L6</name>
    <dbReference type="NCBI Taxonomy" id="1401685"/>
    <lineage>
        <taxon>Bacteria</taxon>
        <taxon>Pseudomonadati</taxon>
        <taxon>Pseudomonadota</taxon>
        <taxon>Alphaproteobacteria</taxon>
        <taxon>Rickettsiales</taxon>
        <taxon>Anaplasmataceae</taxon>
        <taxon>Candidatus Xenolissoclinum</taxon>
    </lineage>
</organism>
<evidence type="ECO:0000313" key="2">
    <source>
        <dbReference type="Proteomes" id="UP000018951"/>
    </source>
</evidence>
<reference evidence="1 2" key="1">
    <citation type="journal article" date="2013" name="PLoS ONE">
        <title>Bacterial endosymbiosis in a chordate host: long-term co-evolution and conservation of secondary metabolism.</title>
        <authorList>
            <person name="Kwan J.C."/>
            <person name="Schmidt E.W."/>
        </authorList>
    </citation>
    <scope>NUCLEOTIDE SEQUENCE [LARGE SCALE GENOMIC DNA]</scope>
    <source>
        <strain evidence="2">L6</strain>
    </source>
</reference>
<comment type="caution">
    <text evidence="1">The sequence shown here is derived from an EMBL/GenBank/DDBJ whole genome shotgun (WGS) entry which is preliminary data.</text>
</comment>
<gene>
    <name evidence="1" type="ORF">P857_665</name>
</gene>